<reference evidence="1" key="1">
    <citation type="submission" date="2021-03" db="EMBL/GenBank/DDBJ databases">
        <title>Evolutionary priming and transition to the ectomycorrhizal habit in an iconic lineage of mushroom-forming fungi: is preadaptation a requirement?</title>
        <authorList>
            <consortium name="DOE Joint Genome Institute"/>
            <person name="Looney B.P."/>
            <person name="Miyauchi S."/>
            <person name="Morin E."/>
            <person name="Drula E."/>
            <person name="Courty P.E."/>
            <person name="Chicoki N."/>
            <person name="Fauchery L."/>
            <person name="Kohler A."/>
            <person name="Kuo A."/>
            <person name="LaButti K."/>
            <person name="Pangilinan J."/>
            <person name="Lipzen A."/>
            <person name="Riley R."/>
            <person name="Andreopoulos W."/>
            <person name="He G."/>
            <person name="Johnson J."/>
            <person name="Barry K.W."/>
            <person name="Grigoriev I.V."/>
            <person name="Nagy L."/>
            <person name="Hibbett D."/>
            <person name="Henrissat B."/>
            <person name="Matheny P.B."/>
            <person name="Labbe J."/>
            <person name="Martin A.F."/>
        </authorList>
    </citation>
    <scope>NUCLEOTIDE SEQUENCE</scope>
    <source>
        <strain evidence="1">BPL698</strain>
    </source>
</reference>
<dbReference type="EMBL" id="JAGFNK010000043">
    <property type="protein sequence ID" value="KAI9510379.1"/>
    <property type="molecule type" value="Genomic_DNA"/>
</dbReference>
<dbReference type="Proteomes" id="UP001207468">
    <property type="component" value="Unassembled WGS sequence"/>
</dbReference>
<name>A0ACC0UF69_9AGAM</name>
<protein>
    <submittedName>
        <fullName evidence="1">Uncharacterized protein</fullName>
    </submittedName>
</protein>
<accession>A0ACC0UF69</accession>
<keyword evidence="2" id="KW-1185">Reference proteome</keyword>
<gene>
    <name evidence="1" type="ORF">F5148DRAFT_592527</name>
</gene>
<organism evidence="1 2">
    <name type="scientific">Russula earlei</name>
    <dbReference type="NCBI Taxonomy" id="71964"/>
    <lineage>
        <taxon>Eukaryota</taxon>
        <taxon>Fungi</taxon>
        <taxon>Dikarya</taxon>
        <taxon>Basidiomycota</taxon>
        <taxon>Agaricomycotina</taxon>
        <taxon>Agaricomycetes</taxon>
        <taxon>Russulales</taxon>
        <taxon>Russulaceae</taxon>
        <taxon>Russula</taxon>
    </lineage>
</organism>
<evidence type="ECO:0000313" key="2">
    <source>
        <dbReference type="Proteomes" id="UP001207468"/>
    </source>
</evidence>
<evidence type="ECO:0000313" key="1">
    <source>
        <dbReference type="EMBL" id="KAI9510379.1"/>
    </source>
</evidence>
<sequence length="365" mass="37830">MVVASVSCAWLVLADGEWGGEVAFCDPSEGGMCDRMLATRIGNGGTGGGSGRRLGVRIRVLREGVGDEVRLEVPRDAEGGGGGEGVRPDALRDGVGEGEGGRLDALADGVREGERLGGVEFASSSSVGSPLRSGSDCWCASKGAAAKCRDGCRVTSEPGVGSSLCASWLLLPSPSVGASARDVALSLSLSLSLRLASGDVGARVRKVTLRSSGLGLSPGRYCDGGMNPVVAFRLVFSHTVSMSCYTRPSANQCGRTSGDDKRMKSKQGGIERTASLRRFLSVRLITRPQYFHMSTTVTASAIPPAAPPAMAPTGMDTPPLDGGNTPDGVDVPLEYTVSVTTCTPLVVEDGDGVRCEDMDENRWGR</sequence>
<proteinExistence type="predicted"/>
<comment type="caution">
    <text evidence="1">The sequence shown here is derived from an EMBL/GenBank/DDBJ whole genome shotgun (WGS) entry which is preliminary data.</text>
</comment>